<keyword evidence="3" id="KW-1185">Reference proteome</keyword>
<evidence type="ECO:0000313" key="2">
    <source>
        <dbReference type="EMBL" id="EAA17795.1"/>
    </source>
</evidence>
<accession>Q7RCP9</accession>
<dbReference type="InParanoid" id="Q7RCP9"/>
<dbReference type="PaxDb" id="73239-Q7RCP9"/>
<dbReference type="AlphaFoldDB" id="Q7RCP9"/>
<reference evidence="2 3" key="1">
    <citation type="journal article" date="2002" name="Nature">
        <title>Genome sequence and comparative analysis of the model rodent malaria parasite Plasmodium yoelii yoelii.</title>
        <authorList>
            <person name="Carlton J.M."/>
            <person name="Angiuoli S.V."/>
            <person name="Suh B.B."/>
            <person name="Kooij T.W."/>
            <person name="Pertea M."/>
            <person name="Silva J.C."/>
            <person name="Ermolaeva M.D."/>
            <person name="Allen J.E."/>
            <person name="Selengut J.D."/>
            <person name="Koo H.L."/>
            <person name="Peterson J.D."/>
            <person name="Pop M."/>
            <person name="Kosack D.S."/>
            <person name="Shumway M.F."/>
            <person name="Bidwell S.L."/>
            <person name="Shallom S.J."/>
            <person name="van Aken S.E."/>
            <person name="Riedmuller S.B."/>
            <person name="Feldblyum T.V."/>
            <person name="Cho J.K."/>
            <person name="Quackenbush J."/>
            <person name="Sedegah M."/>
            <person name="Shoaibi A."/>
            <person name="Cummings L.M."/>
            <person name="Florens L."/>
            <person name="Yates J.R."/>
            <person name="Raine J.D."/>
            <person name="Sinden R.E."/>
            <person name="Harris M.A."/>
            <person name="Cunningham D.A."/>
            <person name="Preiser P.R."/>
            <person name="Bergman L.W."/>
            <person name="Vaidya A.B."/>
            <person name="van Lin L.H."/>
            <person name="Janse C.J."/>
            <person name="Waters A.P."/>
            <person name="Smith H.O."/>
            <person name="White O.R."/>
            <person name="Salzberg S.L."/>
            <person name="Venter J.C."/>
            <person name="Fraser C.M."/>
            <person name="Hoffman S.L."/>
            <person name="Gardner M.J."/>
            <person name="Carucci D.J."/>
        </authorList>
    </citation>
    <scope>NUCLEOTIDE SEQUENCE [LARGE SCALE GENOMIC DNA]</scope>
    <source>
        <strain evidence="2 3">17XNL</strain>
    </source>
</reference>
<feature type="transmembrane region" description="Helical" evidence="1">
    <location>
        <begin position="12"/>
        <end position="30"/>
    </location>
</feature>
<name>Q7RCP9_PLAYO</name>
<keyword evidence="1" id="KW-0472">Membrane</keyword>
<organism evidence="2 3">
    <name type="scientific">Plasmodium yoelii yoelii</name>
    <dbReference type="NCBI Taxonomy" id="73239"/>
    <lineage>
        <taxon>Eukaryota</taxon>
        <taxon>Sar</taxon>
        <taxon>Alveolata</taxon>
        <taxon>Apicomplexa</taxon>
        <taxon>Aconoidasida</taxon>
        <taxon>Haemosporida</taxon>
        <taxon>Plasmodiidae</taxon>
        <taxon>Plasmodium</taxon>
        <taxon>Plasmodium (Vinckeia)</taxon>
    </lineage>
</organism>
<proteinExistence type="predicted"/>
<feature type="transmembrane region" description="Helical" evidence="1">
    <location>
        <begin position="89"/>
        <end position="116"/>
    </location>
</feature>
<keyword evidence="1" id="KW-0812">Transmembrane</keyword>
<comment type="caution">
    <text evidence="2">The sequence shown here is derived from an EMBL/GenBank/DDBJ whole genome shotgun (WGS) entry which is preliminary data.</text>
</comment>
<sequence length="120" mass="14032">MCLVHNMLNMSQFVNIISFGFTYSFSFVIMHGEDGVENKISYRVADKISYRVADKISYRVADKISYRISDGVADGVIAKLCGLNHYMQLFDCICCFLSEWLLHMYMYMYFFFYLLVSINS</sequence>
<dbReference type="Proteomes" id="UP000008553">
    <property type="component" value="Unassembled WGS sequence"/>
</dbReference>
<dbReference type="EMBL" id="AABL01001852">
    <property type="protein sequence ID" value="EAA17795.1"/>
    <property type="molecule type" value="Genomic_DNA"/>
</dbReference>
<evidence type="ECO:0000256" key="1">
    <source>
        <dbReference type="SAM" id="Phobius"/>
    </source>
</evidence>
<keyword evidence="1" id="KW-1133">Transmembrane helix</keyword>
<gene>
    <name evidence="2" type="ORF">PY05728</name>
</gene>
<evidence type="ECO:0000313" key="3">
    <source>
        <dbReference type="Proteomes" id="UP000008553"/>
    </source>
</evidence>
<protein>
    <submittedName>
        <fullName evidence="2">Uncharacterized protein</fullName>
    </submittedName>
</protein>